<name>A0A976FRB6_BRELC</name>
<dbReference type="OrthoDB" id="6780468at2759"/>
<dbReference type="RefSeq" id="XP_067820633.1">
    <property type="nucleotide sequence ID" value="XM_067966696.1"/>
</dbReference>
<gene>
    <name evidence="1" type="ORF">CCR75_008646</name>
</gene>
<dbReference type="EMBL" id="SHOA02000004">
    <property type="protein sequence ID" value="TDH71134.1"/>
    <property type="molecule type" value="Genomic_DNA"/>
</dbReference>
<evidence type="ECO:0000313" key="2">
    <source>
        <dbReference type="Proteomes" id="UP000294530"/>
    </source>
</evidence>
<dbReference type="AlphaFoldDB" id="A0A976FRB6"/>
<keyword evidence="2" id="KW-1185">Reference proteome</keyword>
<sequence length="170" mass="19132">MWDHPCVSCQRVTSPETRKTQRATVAKLMLLFKPLHDSLRRVHPSLNRQEFEAYFCDIGDGISPSPSLAIIDCRRVISFLHIRLQEEEYSTEAIAIRKRKDAAAKCTTDETMELHFEPGTLVKKILAKEHSVPRNKVNQLRAAFNSRVSQHVASAAPAFGCLKLSLGGTF</sequence>
<dbReference type="GeneID" id="94352367"/>
<accession>A0A976FRB6</accession>
<organism evidence="1 2">
    <name type="scientific">Bremia lactucae</name>
    <name type="common">Lettuce downy mildew</name>
    <dbReference type="NCBI Taxonomy" id="4779"/>
    <lineage>
        <taxon>Eukaryota</taxon>
        <taxon>Sar</taxon>
        <taxon>Stramenopiles</taxon>
        <taxon>Oomycota</taxon>
        <taxon>Peronosporomycetes</taxon>
        <taxon>Peronosporales</taxon>
        <taxon>Peronosporaceae</taxon>
        <taxon>Bremia</taxon>
    </lineage>
</organism>
<proteinExistence type="predicted"/>
<dbReference type="KEGG" id="blac:94352367"/>
<protein>
    <submittedName>
        <fullName evidence="1">Uncharacterized protein</fullName>
    </submittedName>
</protein>
<evidence type="ECO:0000313" key="1">
    <source>
        <dbReference type="EMBL" id="TDH71134.1"/>
    </source>
</evidence>
<dbReference type="Proteomes" id="UP000294530">
    <property type="component" value="Unassembled WGS sequence"/>
</dbReference>
<comment type="caution">
    <text evidence="1">The sequence shown here is derived from an EMBL/GenBank/DDBJ whole genome shotgun (WGS) entry which is preliminary data.</text>
</comment>
<reference evidence="1 2" key="1">
    <citation type="journal article" date="2021" name="Genome Biol.">
        <title>AFLAP: assembly-free linkage analysis pipeline using k-mers from genome sequencing data.</title>
        <authorList>
            <person name="Fletcher K."/>
            <person name="Zhang L."/>
            <person name="Gil J."/>
            <person name="Han R."/>
            <person name="Cavanaugh K."/>
            <person name="Michelmore R."/>
        </authorList>
    </citation>
    <scope>NUCLEOTIDE SEQUENCE [LARGE SCALE GENOMIC DNA]</scope>
    <source>
        <strain evidence="1 2">SF5</strain>
    </source>
</reference>